<accession>A0A4Y1ZBW8</accession>
<organism evidence="1 2">
    <name type="scientific">Sporolactobacillus inulinus</name>
    <dbReference type="NCBI Taxonomy" id="2078"/>
    <lineage>
        <taxon>Bacteria</taxon>
        <taxon>Bacillati</taxon>
        <taxon>Bacillota</taxon>
        <taxon>Bacilli</taxon>
        <taxon>Bacillales</taxon>
        <taxon>Sporolactobacillaceae</taxon>
        <taxon>Sporolactobacillus</taxon>
    </lineage>
</organism>
<dbReference type="EMBL" id="BEXB01000015">
    <property type="protein sequence ID" value="GAY76592.1"/>
    <property type="molecule type" value="Genomic_DNA"/>
</dbReference>
<comment type="caution">
    <text evidence="1">The sequence shown here is derived from an EMBL/GenBank/DDBJ whole genome shotgun (WGS) entry which is preliminary data.</text>
</comment>
<reference evidence="1 2" key="1">
    <citation type="submission" date="2017-11" db="EMBL/GenBank/DDBJ databases">
        <title>Draft Genome Sequence of Sporolactobacillus inulinus NBRC 111894 Isolated from Koso, a Japanese Sugar-Vegetable Fermented Beverage.</title>
        <authorList>
            <person name="Chiou T.Y."/>
            <person name="Oshima K."/>
            <person name="Suda W."/>
            <person name="Hattori M."/>
            <person name="Takahashi T."/>
        </authorList>
    </citation>
    <scope>NUCLEOTIDE SEQUENCE [LARGE SCALE GENOMIC DNA]</scope>
    <source>
        <strain evidence="1 2">NBRC111894</strain>
    </source>
</reference>
<proteinExistence type="predicted"/>
<sequence length="39" mass="4536">MSLAGEFFERRKREFDALQALRTLPIATTKPIMAPERLM</sequence>
<name>A0A4Y1ZBW8_9BACL</name>
<evidence type="ECO:0000313" key="2">
    <source>
        <dbReference type="Proteomes" id="UP000319716"/>
    </source>
</evidence>
<dbReference type="AlphaFoldDB" id="A0A4Y1ZBW8"/>
<dbReference type="Proteomes" id="UP000319716">
    <property type="component" value="Unassembled WGS sequence"/>
</dbReference>
<protein>
    <submittedName>
        <fullName evidence="1">Uncharacterized protein</fullName>
    </submittedName>
</protein>
<gene>
    <name evidence="1" type="ORF">NBRC111894_2146</name>
</gene>
<evidence type="ECO:0000313" key="1">
    <source>
        <dbReference type="EMBL" id="GAY76592.1"/>
    </source>
</evidence>